<keyword evidence="3" id="KW-1133">Transmembrane helix</keyword>
<feature type="region of interest" description="Disordered" evidence="2">
    <location>
        <begin position="310"/>
        <end position="329"/>
    </location>
</feature>
<reference evidence="4" key="1">
    <citation type="submission" date="2021-01" db="EMBL/GenBank/DDBJ databases">
        <authorList>
            <person name="Corre E."/>
            <person name="Pelletier E."/>
            <person name="Niang G."/>
            <person name="Scheremetjew M."/>
            <person name="Finn R."/>
            <person name="Kale V."/>
            <person name="Holt S."/>
            <person name="Cochrane G."/>
            <person name="Meng A."/>
            <person name="Brown T."/>
            <person name="Cohen L."/>
        </authorList>
    </citation>
    <scope>NUCLEOTIDE SEQUENCE</scope>
    <source>
        <strain evidence="4">CCMP 2712</strain>
    </source>
</reference>
<dbReference type="PROSITE" id="PS51257">
    <property type="entry name" value="PROKAR_LIPOPROTEIN"/>
    <property type="match status" value="1"/>
</dbReference>
<evidence type="ECO:0000256" key="1">
    <source>
        <dbReference type="SAM" id="Coils"/>
    </source>
</evidence>
<evidence type="ECO:0000256" key="2">
    <source>
        <dbReference type="SAM" id="MobiDB-lite"/>
    </source>
</evidence>
<accession>A0A7S4KXH6</accession>
<organism evidence="4">
    <name type="scientific">Guillardia theta</name>
    <name type="common">Cryptophyte</name>
    <name type="synonym">Cryptomonas phi</name>
    <dbReference type="NCBI Taxonomy" id="55529"/>
    <lineage>
        <taxon>Eukaryota</taxon>
        <taxon>Cryptophyceae</taxon>
        <taxon>Pyrenomonadales</taxon>
        <taxon>Geminigeraceae</taxon>
        <taxon>Guillardia</taxon>
    </lineage>
</organism>
<evidence type="ECO:0000256" key="3">
    <source>
        <dbReference type="SAM" id="Phobius"/>
    </source>
</evidence>
<dbReference type="SUPFAM" id="SSF50044">
    <property type="entry name" value="SH3-domain"/>
    <property type="match status" value="1"/>
</dbReference>
<feature type="coiled-coil region" evidence="1">
    <location>
        <begin position="651"/>
        <end position="707"/>
    </location>
</feature>
<gene>
    <name evidence="4" type="ORF">GTHE00462_LOCUS19975</name>
</gene>
<feature type="compositionally biased region" description="Low complexity" evidence="2">
    <location>
        <begin position="477"/>
        <end position="491"/>
    </location>
</feature>
<feature type="compositionally biased region" description="Basic and acidic residues" evidence="2">
    <location>
        <begin position="83"/>
        <end position="97"/>
    </location>
</feature>
<sequence>MAAPGLRHPGPSRLLLSAILGVLVICACLMLKDDKHEISLFSRSTLQGSSHERQRANSARMRSLPSRFVELQEGAVQQDDDSDISRQKNELAKQESKHMAEREAAMEKALHLMEIEARKGRVNAESQKWLKWKAAHEKYEQAAFENISSIENNKTGISPEGEAYFDKIGTLAQKYDGSLGYESLLNMSKELEENRTISWNHLLSVQKNRSTFFPLIDRGIEIHIGSPAQSNIRSSSGLSLADSRNLQSLPSSSSALKVGQKAVAIKSFLFSQGGMIPVKEGEAVTVLEVDDKMGVDKVLTGQGKVGWFPQTDLRGQTETKGPSFSRNTVESSRNSDVVASAIAEGNQRYAEAREREIAMSKEKRKTRAMIRSSSDSKMLDASASHGESDNEQVQPPSVVQNAIREANDRYRSAKKQEVERSLQLEKLRKKQRSLVKEIHEQEKLIDMAKQAREEADAQDDEEKGSPDAVKPASSLPAASAVKSTSSSSAASDEQDDDLTIVKSDDAVLAGLRKAQKSYVSAKVKEEEKSLLERIKRADARSSLSKEREVERKVRDQRMKISKEEDEDKHAAVNANLKRHVDAIGSAFKSEEDYFLQAHKKEIHNLAMERMRKASHMLALPRGGMTTERKGLTQSPMSKSLVTKSTSRWRKEQELELETRRAEEEAVRAADKMFNRHMKPLEHVERGYENYEHELERREINNDKVRGKK</sequence>
<dbReference type="EMBL" id="HBKN01025662">
    <property type="protein sequence ID" value="CAE2308510.1"/>
    <property type="molecule type" value="Transcribed_RNA"/>
</dbReference>
<dbReference type="AlphaFoldDB" id="A0A7S4KXH6"/>
<name>A0A7S4KXH6_GUITH</name>
<keyword evidence="1" id="KW-0175">Coiled coil</keyword>
<feature type="transmembrane region" description="Helical" evidence="3">
    <location>
        <begin position="12"/>
        <end position="31"/>
    </location>
</feature>
<feature type="region of interest" description="Disordered" evidence="2">
    <location>
        <begin position="359"/>
        <end position="397"/>
    </location>
</feature>
<evidence type="ECO:0008006" key="5">
    <source>
        <dbReference type="Google" id="ProtNLM"/>
    </source>
</evidence>
<keyword evidence="3" id="KW-0812">Transmembrane</keyword>
<dbReference type="InterPro" id="IPR036028">
    <property type="entry name" value="SH3-like_dom_sf"/>
</dbReference>
<feature type="compositionally biased region" description="Basic and acidic residues" evidence="2">
    <location>
        <begin position="437"/>
        <end position="455"/>
    </location>
</feature>
<feature type="region of interest" description="Disordered" evidence="2">
    <location>
        <begin position="624"/>
        <end position="646"/>
    </location>
</feature>
<keyword evidence="3" id="KW-0472">Membrane</keyword>
<proteinExistence type="predicted"/>
<protein>
    <recommendedName>
        <fullName evidence="5">SH3 domain-containing protein</fullName>
    </recommendedName>
</protein>
<feature type="region of interest" description="Disordered" evidence="2">
    <location>
        <begin position="75"/>
        <end position="97"/>
    </location>
</feature>
<feature type="compositionally biased region" description="Polar residues" evidence="2">
    <location>
        <begin position="631"/>
        <end position="645"/>
    </location>
</feature>
<feature type="compositionally biased region" description="Polar residues" evidence="2">
    <location>
        <begin position="313"/>
        <end position="329"/>
    </location>
</feature>
<feature type="region of interest" description="Disordered" evidence="2">
    <location>
        <begin position="437"/>
        <end position="499"/>
    </location>
</feature>
<evidence type="ECO:0000313" key="4">
    <source>
        <dbReference type="EMBL" id="CAE2308510.1"/>
    </source>
</evidence>
<feature type="region of interest" description="Disordered" evidence="2">
    <location>
        <begin position="538"/>
        <end position="568"/>
    </location>
</feature>